<sequence>MKKTIISKALVGRTAVKAFLATALLAGLIVGQVGPVSATAAKPTAAPIMRDNLSKYGLVKDVELPVTLEAGGLSYTLEKIMIYDFNSKDAQNLIKQFKYDSFGVLVSKPKYFIWTKITIMNNSKSTVKRSLYDQTDKWTITLKKGGKIDPIWPKVNEGKINNKSAFYYYTLKPGEQLPSYQAFLYDEDFQYFAIRMFHAGGFDEKLVVSY</sequence>
<name>A0A089L5I3_PAEBO</name>
<reference evidence="1" key="1">
    <citation type="submission" date="2014-08" db="EMBL/GenBank/DDBJ databases">
        <title>Comparative genomics of the Paenibacillus odorifer group.</title>
        <authorList>
            <person name="den Bakker H.C."/>
            <person name="Tsai Y.-C.Y.-C."/>
            <person name="Martin N."/>
            <person name="Korlach J."/>
            <person name="Wiedmann M."/>
        </authorList>
    </citation>
    <scope>NUCLEOTIDE SEQUENCE [LARGE SCALE GENOMIC DNA]</scope>
    <source>
        <strain evidence="1">DSM 13188</strain>
    </source>
</reference>
<dbReference type="AlphaFoldDB" id="A0A089L5I3"/>
<keyword evidence="2" id="KW-1185">Reference proteome</keyword>
<dbReference type="RefSeq" id="WP_042211041.1">
    <property type="nucleotide sequence ID" value="NZ_CP009285.1"/>
</dbReference>
<dbReference type="EMBL" id="CP009285">
    <property type="protein sequence ID" value="AIQ56746.1"/>
    <property type="molecule type" value="Genomic_DNA"/>
</dbReference>
<evidence type="ECO:0000313" key="1">
    <source>
        <dbReference type="EMBL" id="AIQ56746.1"/>
    </source>
</evidence>
<organism evidence="1 2">
    <name type="scientific">Paenibacillus borealis</name>
    <dbReference type="NCBI Taxonomy" id="160799"/>
    <lineage>
        <taxon>Bacteria</taxon>
        <taxon>Bacillati</taxon>
        <taxon>Bacillota</taxon>
        <taxon>Bacilli</taxon>
        <taxon>Bacillales</taxon>
        <taxon>Paenibacillaceae</taxon>
        <taxon>Paenibacillus</taxon>
    </lineage>
</organism>
<evidence type="ECO:0000313" key="2">
    <source>
        <dbReference type="Proteomes" id="UP000029518"/>
    </source>
</evidence>
<dbReference type="HOGENOM" id="CLU_1298753_0_0_9"/>
<accession>A0A089L5I3</accession>
<protein>
    <submittedName>
        <fullName evidence="1">Uncharacterized protein</fullName>
    </submittedName>
</protein>
<gene>
    <name evidence="1" type="ORF">PBOR_07170</name>
</gene>
<dbReference type="Proteomes" id="UP000029518">
    <property type="component" value="Chromosome"/>
</dbReference>
<dbReference type="KEGG" id="pbd:PBOR_07170"/>
<proteinExistence type="predicted"/>
<dbReference type="OrthoDB" id="2617616at2"/>